<dbReference type="RefSeq" id="WP_134170822.1">
    <property type="nucleotide sequence ID" value="NZ_SODD01000041.1"/>
</dbReference>
<feature type="transmembrane region" description="Helical" evidence="1">
    <location>
        <begin position="352"/>
        <end position="371"/>
    </location>
</feature>
<feature type="transmembrane region" description="Helical" evidence="1">
    <location>
        <begin position="63"/>
        <end position="83"/>
    </location>
</feature>
<accession>A0A4R7ZCX9</accession>
<protein>
    <submittedName>
        <fullName evidence="2">Uncharacterized protein</fullName>
    </submittedName>
</protein>
<evidence type="ECO:0000313" key="2">
    <source>
        <dbReference type="EMBL" id="TDW13958.1"/>
    </source>
</evidence>
<proteinExistence type="predicted"/>
<comment type="caution">
    <text evidence="2">The sequence shown here is derived from an EMBL/GenBank/DDBJ whole genome shotgun (WGS) entry which is preliminary data.</text>
</comment>
<sequence length="622" mass="73577">MELFFIIYALLMFFISNGLGKLILKKESKIYPFRSLLGFCLFISTLQLGYYPMQYFQVSINFVYIWTMIVFIVSFVIGVRFFSKDDFKIFKRWEFYFLFFLVFFFVKILPINEAGDDWFYMPLIMDNVDASRINSIDPRTGWNLDIGSIWSYQGYYLLATCIYKIQSLFDTSVNAIFVSFRSTFSLLMILFSSIVLSEIPNILKIKKRSINIIIQLLSIYLVGFLEWSHIYWGSFASFTTFFPLMVFSINDYVKVPTQRKAIIIAIINGAIISLFSSALFLTAFLMYSFFTCSIFRRNVRFIDYYIMLIPSLIYLSLFVEKPYLILLVVLFFYIASKFLSTKIDLFFNKYGMYFVIAIPILIVLITPILGMKYTWSLYRLGYIYLLFNISISIFIMYEIMKKKRTIEPLLLMFVVYVITFFNPLVCPFISNYFTSDQVYYRLFYITKNPLVIAFIFKYIYVHYFKNKNAQIVYSIFISSLMCYYLLVFLQGVNFNVEFSNSYNYILREDDDELAVGSFLAIEKFDCDTLIWSDYIQPRMFNQKVKARVSRYAETDQGIEVIDQFLHSEEELPTEKFIDSKNAIHNSGVSLLITRNNSIIKERVTLISDIIYENDSYIVYKVR</sequence>
<name>A0A4R7ZCX9_9FIRM</name>
<feature type="transmembrane region" description="Helical" evidence="1">
    <location>
        <begin position="217"/>
        <end position="242"/>
    </location>
</feature>
<feature type="transmembrane region" description="Helical" evidence="1">
    <location>
        <begin position="442"/>
        <end position="460"/>
    </location>
</feature>
<dbReference type="EMBL" id="SODD01000041">
    <property type="protein sequence ID" value="TDW13958.1"/>
    <property type="molecule type" value="Genomic_DNA"/>
</dbReference>
<feature type="transmembrane region" description="Helical" evidence="1">
    <location>
        <begin position="262"/>
        <end position="289"/>
    </location>
</feature>
<feature type="transmembrane region" description="Helical" evidence="1">
    <location>
        <begin position="472"/>
        <end position="492"/>
    </location>
</feature>
<gene>
    <name evidence="2" type="ORF">EDD63_14119</name>
</gene>
<keyword evidence="1" id="KW-0812">Transmembrane</keyword>
<feature type="transmembrane region" description="Helical" evidence="1">
    <location>
        <begin position="377"/>
        <end position="397"/>
    </location>
</feature>
<dbReference type="OrthoDB" id="1639932at2"/>
<feature type="transmembrane region" description="Helical" evidence="1">
    <location>
        <begin position="409"/>
        <end position="430"/>
    </location>
</feature>
<evidence type="ECO:0000313" key="3">
    <source>
        <dbReference type="Proteomes" id="UP000294743"/>
    </source>
</evidence>
<dbReference type="AlphaFoldDB" id="A0A4R7ZCX9"/>
<keyword evidence="3" id="KW-1185">Reference proteome</keyword>
<feature type="transmembrane region" description="Helical" evidence="1">
    <location>
        <begin position="323"/>
        <end position="340"/>
    </location>
</feature>
<keyword evidence="1" id="KW-1133">Transmembrane helix</keyword>
<dbReference type="Proteomes" id="UP000294743">
    <property type="component" value="Unassembled WGS sequence"/>
</dbReference>
<keyword evidence="1" id="KW-0472">Membrane</keyword>
<feature type="transmembrane region" description="Helical" evidence="1">
    <location>
        <begin position="6"/>
        <end position="24"/>
    </location>
</feature>
<evidence type="ECO:0000256" key="1">
    <source>
        <dbReference type="SAM" id="Phobius"/>
    </source>
</evidence>
<feature type="transmembrane region" description="Helical" evidence="1">
    <location>
        <begin position="175"/>
        <end position="196"/>
    </location>
</feature>
<reference evidence="2 3" key="1">
    <citation type="submission" date="2019-03" db="EMBL/GenBank/DDBJ databases">
        <title>Genomic Encyclopedia of Type Strains, Phase IV (KMG-IV): sequencing the most valuable type-strain genomes for metagenomic binning, comparative biology and taxonomic classification.</title>
        <authorList>
            <person name="Goeker M."/>
        </authorList>
    </citation>
    <scope>NUCLEOTIDE SEQUENCE [LARGE SCALE GENOMIC DNA]</scope>
    <source>
        <strain evidence="2 3">DSM 28867</strain>
    </source>
</reference>
<feature type="transmembrane region" description="Helical" evidence="1">
    <location>
        <begin position="95"/>
        <end position="112"/>
    </location>
</feature>
<organism evidence="2 3">
    <name type="scientific">Breznakia blatticola</name>
    <dbReference type="NCBI Taxonomy" id="1754012"/>
    <lineage>
        <taxon>Bacteria</taxon>
        <taxon>Bacillati</taxon>
        <taxon>Bacillota</taxon>
        <taxon>Erysipelotrichia</taxon>
        <taxon>Erysipelotrichales</taxon>
        <taxon>Erysipelotrichaceae</taxon>
        <taxon>Breznakia</taxon>
    </lineage>
</organism>
<feature type="transmembrane region" description="Helical" evidence="1">
    <location>
        <begin position="31"/>
        <end position="51"/>
    </location>
</feature>